<evidence type="ECO:0000313" key="6">
    <source>
        <dbReference type="Proteomes" id="UP000234323"/>
    </source>
</evidence>
<sequence>MKLSINCLLLGKTSFDDTFVVNIADKNAVNVNIKDLKISDLKFLIWNKKKDMLEINDPDIMTFWKVDIAYDDKDKLKHITSEDTDDNIKKKLGGMKLIPIISFKNENIHVIVQVPATDYPNKRPRLIDYDDVIFNINQLPTRLLNTVIYMIKQPHQSFLWLLVPDVCGKSRNATEISRILREKLADDLDLRPNLKDAIIQYSQSPWKMVQKKMNPRYEPDAIAKRMFYQCQDGNLIWNEVHDLIPSFTITEILKKCAKYKRMSFKRI</sequence>
<keyword evidence="3" id="KW-0964">Secreted</keyword>
<dbReference type="EMBL" id="LLXI01000475">
    <property type="protein sequence ID" value="PKY46706.1"/>
    <property type="molecule type" value="Genomic_DNA"/>
</dbReference>
<evidence type="ECO:0000313" key="5">
    <source>
        <dbReference type="EMBL" id="PKY46706.1"/>
    </source>
</evidence>
<protein>
    <recommendedName>
        <fullName evidence="4">Crinkler effector protein N-terminal domain-containing protein</fullName>
    </recommendedName>
</protein>
<evidence type="ECO:0000256" key="2">
    <source>
        <dbReference type="ARBA" id="ARBA00004613"/>
    </source>
</evidence>
<dbReference type="VEuPathDB" id="FungiDB:RhiirA1_443780"/>
<gene>
    <name evidence="5" type="ORF">RhiirA4_461645</name>
</gene>
<dbReference type="GO" id="GO:0005576">
    <property type="term" value="C:extracellular region"/>
    <property type="evidence" value="ECO:0007669"/>
    <property type="project" value="UniProtKB-SubCell"/>
</dbReference>
<accession>A0A2I1GJA9</accession>
<dbReference type="Proteomes" id="UP000234323">
    <property type="component" value="Unassembled WGS sequence"/>
</dbReference>
<organism evidence="5 6">
    <name type="scientific">Rhizophagus irregularis</name>
    <dbReference type="NCBI Taxonomy" id="588596"/>
    <lineage>
        <taxon>Eukaryota</taxon>
        <taxon>Fungi</taxon>
        <taxon>Fungi incertae sedis</taxon>
        <taxon>Mucoromycota</taxon>
        <taxon>Glomeromycotina</taxon>
        <taxon>Glomeromycetes</taxon>
        <taxon>Glomerales</taxon>
        <taxon>Glomeraceae</taxon>
        <taxon>Rhizophagus</taxon>
    </lineage>
</organism>
<dbReference type="VEuPathDB" id="FungiDB:FUN_018064"/>
<dbReference type="AlphaFoldDB" id="A0A2I1GJA9"/>
<dbReference type="GO" id="GO:0043657">
    <property type="term" value="C:host cell"/>
    <property type="evidence" value="ECO:0007669"/>
    <property type="project" value="UniProtKB-SubCell"/>
</dbReference>
<name>A0A2I1GJA9_9GLOM</name>
<dbReference type="Pfam" id="PF20147">
    <property type="entry name" value="Crinkler"/>
    <property type="match status" value="1"/>
</dbReference>
<evidence type="ECO:0000256" key="3">
    <source>
        <dbReference type="ARBA" id="ARBA00022525"/>
    </source>
</evidence>
<comment type="subcellular location">
    <subcellularLocation>
        <location evidence="1">Host cell</location>
    </subcellularLocation>
    <subcellularLocation>
        <location evidence="2">Secreted</location>
    </subcellularLocation>
</comment>
<keyword evidence="6" id="KW-1185">Reference proteome</keyword>
<evidence type="ECO:0000256" key="1">
    <source>
        <dbReference type="ARBA" id="ARBA00004340"/>
    </source>
</evidence>
<proteinExistence type="predicted"/>
<dbReference type="InterPro" id="IPR045379">
    <property type="entry name" value="Crinkler_N"/>
</dbReference>
<reference evidence="5 6" key="1">
    <citation type="submission" date="2015-10" db="EMBL/GenBank/DDBJ databases">
        <title>Genome analyses suggest a sexual origin of heterokaryosis in a supposedly ancient asexual fungus.</title>
        <authorList>
            <person name="Ropars J."/>
            <person name="Sedzielewska K."/>
            <person name="Noel J."/>
            <person name="Charron P."/>
            <person name="Farinelli L."/>
            <person name="Marton T."/>
            <person name="Kruger M."/>
            <person name="Pelin A."/>
            <person name="Brachmann A."/>
            <person name="Corradi N."/>
        </authorList>
    </citation>
    <scope>NUCLEOTIDE SEQUENCE [LARGE SCALE GENOMIC DNA]</scope>
    <source>
        <strain evidence="5 6">A4</strain>
    </source>
</reference>
<comment type="caution">
    <text evidence="5">The sequence shown here is derived from an EMBL/GenBank/DDBJ whole genome shotgun (WGS) entry which is preliminary data.</text>
</comment>
<evidence type="ECO:0000259" key="4">
    <source>
        <dbReference type="Pfam" id="PF20147"/>
    </source>
</evidence>
<feature type="domain" description="Crinkler effector protein N-terminal" evidence="4">
    <location>
        <begin position="3"/>
        <end position="113"/>
    </location>
</feature>